<name>A0ABV4HI24_9SPHI</name>
<proteinExistence type="predicted"/>
<organism evidence="1 2">
    <name type="scientific">Sphingobacterium thalpophilum</name>
    <dbReference type="NCBI Taxonomy" id="259"/>
    <lineage>
        <taxon>Bacteria</taxon>
        <taxon>Pseudomonadati</taxon>
        <taxon>Bacteroidota</taxon>
        <taxon>Sphingobacteriia</taxon>
        <taxon>Sphingobacteriales</taxon>
        <taxon>Sphingobacteriaceae</taxon>
        <taxon>Sphingobacterium</taxon>
    </lineage>
</organism>
<accession>A0ABV4HI24</accession>
<dbReference type="Proteomes" id="UP001566204">
    <property type="component" value="Unassembled WGS sequence"/>
</dbReference>
<evidence type="ECO:0000313" key="2">
    <source>
        <dbReference type="Proteomes" id="UP001566204"/>
    </source>
</evidence>
<comment type="caution">
    <text evidence="1">The sequence shown here is derived from an EMBL/GenBank/DDBJ whole genome shotgun (WGS) entry which is preliminary data.</text>
</comment>
<protein>
    <submittedName>
        <fullName evidence="1">Uncharacterized protein</fullName>
    </submittedName>
</protein>
<dbReference type="RefSeq" id="WP_370482795.1">
    <property type="nucleotide sequence ID" value="NZ_JBEOQA010000002.1"/>
</dbReference>
<keyword evidence="2" id="KW-1185">Reference proteome</keyword>
<dbReference type="EMBL" id="JBEOQB010000007">
    <property type="protein sequence ID" value="MEZ0454169.1"/>
    <property type="molecule type" value="Genomic_DNA"/>
</dbReference>
<gene>
    <name evidence="1" type="ORF">ABTW24_21440</name>
</gene>
<sequence length="159" mass="18861">MHHVEYESSYITLLTEEEILNPYTVLEDTFKEFSSPTHIQDELFEILTLAVRRNYWMTYDSPLIVYRKYKKLMRLFEAGWLIEKIRPNLDLCEKFSTPYKKIRVDKPKRGRFKTNSDSITNCYQALVGIYSSDPLYSLRSDLFNLLFEGLMPSCMVAML</sequence>
<evidence type="ECO:0000313" key="1">
    <source>
        <dbReference type="EMBL" id="MEZ0454169.1"/>
    </source>
</evidence>
<reference evidence="1 2" key="1">
    <citation type="submission" date="2024-06" db="EMBL/GenBank/DDBJ databases">
        <title>Soil Sphingobacterium thalpophilum.</title>
        <authorList>
            <person name="Yang J."/>
            <person name="Li J."/>
        </authorList>
    </citation>
    <scope>NUCLEOTIDE SEQUENCE [LARGE SCALE GENOMIC DNA]</scope>
    <source>
        <strain evidence="1 2">22g91tb</strain>
    </source>
</reference>